<feature type="domain" description="SpoVR-like C-terminal" evidence="2">
    <location>
        <begin position="384"/>
        <end position="435"/>
    </location>
</feature>
<organism evidence="3 4">
    <name type="scientific">Thermomicrobium roseum (strain ATCC 27502 / DSM 5159 / P-2)</name>
    <dbReference type="NCBI Taxonomy" id="309801"/>
    <lineage>
        <taxon>Bacteria</taxon>
        <taxon>Pseudomonadati</taxon>
        <taxon>Thermomicrobiota</taxon>
        <taxon>Thermomicrobia</taxon>
        <taxon>Thermomicrobiales</taxon>
        <taxon>Thermomicrobiaceae</taxon>
        <taxon>Thermomicrobium</taxon>
    </lineage>
</organism>
<dbReference type="Pfam" id="PF24755">
    <property type="entry name" value="SpoVR_C"/>
    <property type="match status" value="1"/>
</dbReference>
<keyword evidence="4" id="KW-1185">Reference proteome</keyword>
<dbReference type="PANTHER" id="PTHR30029">
    <property type="entry name" value="STAGE V SPORULATION PROTEIN R"/>
    <property type="match status" value="1"/>
</dbReference>
<evidence type="ECO:0000313" key="3">
    <source>
        <dbReference type="EMBL" id="ACM07010.1"/>
    </source>
</evidence>
<dbReference type="InterPro" id="IPR056174">
    <property type="entry name" value="SpoVR_N"/>
</dbReference>
<evidence type="ECO:0000259" key="1">
    <source>
        <dbReference type="Pfam" id="PF04293"/>
    </source>
</evidence>
<dbReference type="AlphaFoldDB" id="B9L509"/>
<dbReference type="HOGENOM" id="CLU_010179_1_0_0"/>
<dbReference type="EMBL" id="CP001276">
    <property type="protein sequence ID" value="ACM07010.1"/>
    <property type="molecule type" value="Genomic_DNA"/>
</dbReference>
<dbReference type="Pfam" id="PF04293">
    <property type="entry name" value="SpoVR"/>
    <property type="match status" value="1"/>
</dbReference>
<keyword evidence="3" id="KW-0614">Plasmid</keyword>
<dbReference type="RefSeq" id="WP_012642997.1">
    <property type="nucleotide sequence ID" value="NC_011961.1"/>
</dbReference>
<dbReference type="eggNOG" id="COG2719">
    <property type="taxonomic scope" value="Bacteria"/>
</dbReference>
<proteinExistence type="predicted"/>
<dbReference type="InterPro" id="IPR007390">
    <property type="entry name" value="Spore_V_R"/>
</dbReference>
<protein>
    <submittedName>
        <fullName evidence="3">Stage V sporulation protein R</fullName>
    </submittedName>
</protein>
<feature type="domain" description="SpoVR protein-like N-terminal" evidence="1">
    <location>
        <begin position="8"/>
        <end position="378"/>
    </location>
</feature>
<accession>B9L509</accession>
<geneLocation type="plasmid" evidence="4">
    <name>Tros</name>
</geneLocation>
<evidence type="ECO:0000259" key="2">
    <source>
        <dbReference type="Pfam" id="PF24755"/>
    </source>
</evidence>
<dbReference type="Proteomes" id="UP000000447">
    <property type="component" value="Plasmid unnamed"/>
</dbReference>
<evidence type="ECO:0000313" key="4">
    <source>
        <dbReference type="Proteomes" id="UP000000447"/>
    </source>
</evidence>
<gene>
    <name evidence="3" type="ordered locus">trd_A0873</name>
</gene>
<sequence length="456" mass="53842">MRELAPSELRELERRIGAIWEIGERMGLRPLPVHFEVVPATVMYEIGAYGLPGRFSHWTHGKAYQVQKTLYDYGLSKIYELVINSHPCQAFLLETNTLLQNTLVAAHVMAHADFFANNAYFVRTRRDMVEIATVHAERIERYEFAHGKEAVEQLLDAVLAIQEHVDPSLTEIPVRRVAERERRSRSPYEDLWRLGELTDDAADERETRQRETRLPAEPVRDLLLFIHEYSPVLEDWERDVVAIVRAEMLYFLPQIQTKVVNEGWATFWHARIVRELELTPDEYLEFARLHAGVLQPTARRLNPYALGYEILRDIERRYGTEYLFMVREMENDVSLVRNYLTEELVERLDLYLYERRGEELVVVDKDWEAVRDRLASELGGNQIPVILVEDGDYHGNRELYLRHVWDGRKLDLAWAEKTLEHVYRLWGRRVWLETRTENGNDLLVLSYHPRDGHRKR</sequence>
<name>B9L509_THERP</name>
<dbReference type="PANTHER" id="PTHR30029:SF2">
    <property type="entry name" value="STAGE V SPORULATION PROTEIN R"/>
    <property type="match status" value="1"/>
</dbReference>
<dbReference type="InterPro" id="IPR057008">
    <property type="entry name" value="SpoVR-like_C"/>
</dbReference>
<dbReference type="KEGG" id="tro:trd_A0873"/>
<reference evidence="3 4" key="1">
    <citation type="journal article" date="2009" name="PLoS ONE">
        <title>Complete genome sequence of the aerobic CO-oxidizing thermophile Thermomicrobium roseum.</title>
        <authorList>
            <person name="Wu D."/>
            <person name="Raymond J."/>
            <person name="Wu M."/>
            <person name="Chatterji S."/>
            <person name="Ren Q."/>
            <person name="Graham J.E."/>
            <person name="Bryant D.A."/>
            <person name="Robb F."/>
            <person name="Colman A."/>
            <person name="Tallon L.J."/>
            <person name="Badger J.H."/>
            <person name="Madupu R."/>
            <person name="Ward N.L."/>
            <person name="Eisen J.A."/>
        </authorList>
    </citation>
    <scope>NUCLEOTIDE SEQUENCE [LARGE SCALE GENOMIC DNA]</scope>
    <source>
        <strain evidence="4">ATCC 27502 / DSM 5159 / P-2</strain>
        <plasmid evidence="3">unnamed</plasmid>
    </source>
</reference>